<dbReference type="SUPFAM" id="SSF54593">
    <property type="entry name" value="Glyoxalase/Bleomycin resistance protein/Dihydroxybiphenyl dioxygenase"/>
    <property type="match status" value="1"/>
</dbReference>
<sequence>MAEAMPFLTFQPSRGHGAAEAIALYTALFADGEVVSEQRRPADAPEGAGTVELAEIVVAGLHVRFSDSYVEHAWDFTPAVALWVTCSSPEEHRRLVDGLAEDGQTFMPLDDYGFGPFAWVQDRFGVSWQLAGPAS</sequence>
<keyword evidence="2" id="KW-0489">Methyltransferase</keyword>
<evidence type="ECO:0000313" key="2">
    <source>
        <dbReference type="EMBL" id="SEP74961.1"/>
    </source>
</evidence>
<dbReference type="CDD" id="cd06588">
    <property type="entry name" value="PhnB_like"/>
    <property type="match status" value="1"/>
</dbReference>
<dbReference type="EMBL" id="FOFA01000001">
    <property type="protein sequence ID" value="SEP74961.1"/>
    <property type="molecule type" value="Genomic_DNA"/>
</dbReference>
<dbReference type="AlphaFoldDB" id="A0A1H9AEL6"/>
<dbReference type="Gene3D" id="3.30.720.100">
    <property type="match status" value="1"/>
</dbReference>
<dbReference type="InterPro" id="IPR009725">
    <property type="entry name" value="3_dmu_93_MTrfase"/>
</dbReference>
<dbReference type="OrthoDB" id="9806473at2"/>
<evidence type="ECO:0000313" key="3">
    <source>
        <dbReference type="Proteomes" id="UP000198504"/>
    </source>
</evidence>
<dbReference type="InterPro" id="IPR028973">
    <property type="entry name" value="PhnB-like"/>
</dbReference>
<dbReference type="InterPro" id="IPR029068">
    <property type="entry name" value="Glyas_Bleomycin-R_OHBP_Dase"/>
</dbReference>
<gene>
    <name evidence="2" type="ORF">SAMN05421756_101576</name>
</gene>
<dbReference type="PIRSF" id="PIRSF021700">
    <property type="entry name" value="3_dmu_93_MTrfase"/>
    <property type="match status" value="1"/>
</dbReference>
<dbReference type="GO" id="GO:0032259">
    <property type="term" value="P:methylation"/>
    <property type="evidence" value="ECO:0007669"/>
    <property type="project" value="UniProtKB-KW"/>
</dbReference>
<keyword evidence="2" id="KW-0808">Transferase</keyword>
<feature type="domain" description="PhnB-like" evidence="1">
    <location>
        <begin position="5"/>
        <end position="130"/>
    </location>
</feature>
<dbReference type="RefSeq" id="WP_091177572.1">
    <property type="nucleotide sequence ID" value="NZ_FOFA01000001.1"/>
</dbReference>
<keyword evidence="3" id="KW-1185">Reference proteome</keyword>
<protein>
    <submittedName>
        <fullName evidence="2">Glyoxalase superfamily enzyme, possibly 3-demethylubiquinone-9 3-methyltransferase</fullName>
    </submittedName>
</protein>
<evidence type="ECO:0000259" key="1">
    <source>
        <dbReference type="Pfam" id="PF06983"/>
    </source>
</evidence>
<dbReference type="GO" id="GO:0008168">
    <property type="term" value="F:methyltransferase activity"/>
    <property type="evidence" value="ECO:0007669"/>
    <property type="project" value="UniProtKB-KW"/>
</dbReference>
<reference evidence="3" key="1">
    <citation type="submission" date="2016-10" db="EMBL/GenBank/DDBJ databases">
        <authorList>
            <person name="Varghese N."/>
            <person name="Submissions S."/>
        </authorList>
    </citation>
    <scope>NUCLEOTIDE SEQUENCE [LARGE SCALE GENOMIC DNA]</scope>
    <source>
        <strain evidence="3">CGMCC 4.6856</strain>
    </source>
</reference>
<dbReference type="Pfam" id="PF06983">
    <property type="entry name" value="3-dmu-9_3-mt"/>
    <property type="match status" value="1"/>
</dbReference>
<dbReference type="Gene3D" id="3.30.720.110">
    <property type="match status" value="1"/>
</dbReference>
<name>A0A1H9AEL6_9ACTN</name>
<dbReference type="PANTHER" id="PTHR33990">
    <property type="entry name" value="PROTEIN YJDN-RELATED"/>
    <property type="match status" value="1"/>
</dbReference>
<accession>A0A1H9AEL6</accession>
<keyword evidence="2" id="KW-0830">Ubiquinone</keyword>
<dbReference type="Proteomes" id="UP000198504">
    <property type="component" value="Unassembled WGS sequence"/>
</dbReference>
<proteinExistence type="predicted"/>
<dbReference type="PANTHER" id="PTHR33990:SF4">
    <property type="entry name" value="PHNB-LIKE DOMAIN-CONTAINING PROTEIN"/>
    <property type="match status" value="1"/>
</dbReference>
<organism evidence="2 3">
    <name type="scientific">Microlunatus flavus</name>
    <dbReference type="NCBI Taxonomy" id="1036181"/>
    <lineage>
        <taxon>Bacteria</taxon>
        <taxon>Bacillati</taxon>
        <taxon>Actinomycetota</taxon>
        <taxon>Actinomycetes</taxon>
        <taxon>Propionibacteriales</taxon>
        <taxon>Propionibacteriaceae</taxon>
        <taxon>Microlunatus</taxon>
    </lineage>
</organism>
<dbReference type="STRING" id="1036181.SAMN05421756_101576"/>